<keyword evidence="4" id="KW-1185">Reference proteome</keyword>
<dbReference type="RefSeq" id="WP_008062288.1">
    <property type="nucleotide sequence ID" value="NZ_AFHG01000052.1"/>
</dbReference>
<dbReference type="EMBL" id="AFHG01000052">
    <property type="protein sequence ID" value="EGK71194.1"/>
    <property type="molecule type" value="Genomic_DNA"/>
</dbReference>
<proteinExistence type="predicted"/>
<name>F5RE63_METUF</name>
<dbReference type="OrthoDB" id="1120077at2"/>
<dbReference type="Proteomes" id="UP000005019">
    <property type="component" value="Unassembled WGS sequence"/>
</dbReference>
<sequence length="634" mass="69901">MSAELTRAEAQQRADDIHAWRREQMRLAAEGLGGADAAAVAAHHEALLAQLAARPDVDTTQRDRQLTLGLRIASFLGALALAASVFFLFRQFWPQLSEALQVAVLAASSLATLGLTAWLHRRDSAGYFTKLAALVAFVCFVLNLSLLGASFNITPSDKALLPWAAFALLLAYTCELRLLLVAGLICIAAFIAARVGTWSGLYWLDLGERPEHFLPAALAMFCVPFFVDHRRHPGFDATWRVVALLALFLPMLVLANWGRASYLPLPASAVEGVYQIAGFVAGGLLAWLGTRRGWPEVSHTAVTFFVIFLYTKLFDWWWQLMPKFLFFLLLGLVALLVIFVLKRLRAAGVGMQAPVSDRRATPAPDPARPHRLQRRLVMGGVALIVAVNAVVLAGVAWNRSGEPTSRLTLSQRELRLPYAFEVDGERGGLSLALNWRVSHRAEQFYGGAEWLDEAKLRNLGFDLSRGAEALYPEREVFVVLELAGPTWAREVARAQARVDEVLARDGQREQDARDLKSAQEGLAFERARASRLFAVDAGRDATALRQRYPEVQRYAIVQGRVRPWVNRLPERTVMSGTLSALAVGDISVPHALRGGFDGLDRAKLESGDASFEAEVAWGRRFEPWLGAVRAQPAP</sequence>
<keyword evidence="1" id="KW-0472">Membrane</keyword>
<accession>F5RE63</accession>
<dbReference type="Pfam" id="PF16106">
    <property type="entry name" value="DUF4824"/>
    <property type="match status" value="1"/>
</dbReference>
<feature type="transmembrane region" description="Helical" evidence="1">
    <location>
        <begin position="159"/>
        <end position="174"/>
    </location>
</feature>
<evidence type="ECO:0000259" key="2">
    <source>
        <dbReference type="Pfam" id="PF09925"/>
    </source>
</evidence>
<dbReference type="STRING" id="1000565.METUNv1_02581"/>
<feature type="transmembrane region" description="Helical" evidence="1">
    <location>
        <begin position="99"/>
        <end position="119"/>
    </location>
</feature>
<protein>
    <recommendedName>
        <fullName evidence="2">DUF2157 domain-containing protein</fullName>
    </recommendedName>
</protein>
<keyword evidence="1" id="KW-0812">Transmembrane</keyword>
<evidence type="ECO:0000313" key="3">
    <source>
        <dbReference type="EMBL" id="EGK71194.1"/>
    </source>
</evidence>
<feature type="transmembrane region" description="Helical" evidence="1">
    <location>
        <begin position="324"/>
        <end position="341"/>
    </location>
</feature>
<evidence type="ECO:0000313" key="4">
    <source>
        <dbReference type="Proteomes" id="UP000005019"/>
    </source>
</evidence>
<evidence type="ECO:0000256" key="1">
    <source>
        <dbReference type="SAM" id="Phobius"/>
    </source>
</evidence>
<dbReference type="InterPro" id="IPR018677">
    <property type="entry name" value="DUF2157"/>
</dbReference>
<dbReference type="eggNOG" id="ENOG502Z8US">
    <property type="taxonomic scope" value="Bacteria"/>
</dbReference>
<feature type="transmembrane region" description="Helical" evidence="1">
    <location>
        <begin position="272"/>
        <end position="289"/>
    </location>
</feature>
<feature type="transmembrane region" description="Helical" evidence="1">
    <location>
        <begin position="239"/>
        <end position="260"/>
    </location>
</feature>
<feature type="transmembrane region" description="Helical" evidence="1">
    <location>
        <begin position="131"/>
        <end position="153"/>
    </location>
</feature>
<feature type="domain" description="DUF2157" evidence="2">
    <location>
        <begin position="48"/>
        <end position="179"/>
    </location>
</feature>
<feature type="transmembrane region" description="Helical" evidence="1">
    <location>
        <begin position="301"/>
        <end position="318"/>
    </location>
</feature>
<comment type="caution">
    <text evidence="3">The sequence shown here is derived from an EMBL/GenBank/DDBJ whole genome shotgun (WGS) entry which is preliminary data.</text>
</comment>
<organism evidence="3 4">
    <name type="scientific">Methyloversatilis universalis (strain ATCC BAA-1314 / DSM 25237 / JCM 13912 / CCUG 52030 / FAM5)</name>
    <dbReference type="NCBI Taxonomy" id="1000565"/>
    <lineage>
        <taxon>Bacteria</taxon>
        <taxon>Pseudomonadati</taxon>
        <taxon>Pseudomonadota</taxon>
        <taxon>Betaproteobacteria</taxon>
        <taxon>Nitrosomonadales</taxon>
        <taxon>Sterolibacteriaceae</taxon>
        <taxon>Methyloversatilis</taxon>
    </lineage>
</organism>
<reference evidence="3 4" key="1">
    <citation type="journal article" date="2011" name="J. Bacteriol.">
        <title>Genome sequence of Methyloversatilis universalis FAM5T, a methylotrophic representative of the order Rhodocyclales.</title>
        <authorList>
            <person name="Kittichotirat W."/>
            <person name="Good N.M."/>
            <person name="Hall R."/>
            <person name="Bringel F."/>
            <person name="Lajus A."/>
            <person name="Medigue C."/>
            <person name="Smalley N.E."/>
            <person name="Beck D."/>
            <person name="Bumgarner R."/>
            <person name="Vuilleumier S."/>
            <person name="Kalyuzhnaya M.G."/>
        </authorList>
    </citation>
    <scope>NUCLEOTIDE SEQUENCE [LARGE SCALE GENOMIC DNA]</scope>
    <source>
        <strain evidence="4">ATCC BAA-1314 / JCM 13912 / FAM5</strain>
    </source>
</reference>
<dbReference type="AlphaFoldDB" id="F5RE63"/>
<keyword evidence="1" id="KW-1133">Transmembrane helix</keyword>
<dbReference type="Pfam" id="PF09925">
    <property type="entry name" value="DUF2157"/>
    <property type="match status" value="1"/>
</dbReference>
<feature type="transmembrane region" description="Helical" evidence="1">
    <location>
        <begin position="72"/>
        <end position="93"/>
    </location>
</feature>
<feature type="transmembrane region" description="Helical" evidence="1">
    <location>
        <begin position="376"/>
        <end position="397"/>
    </location>
</feature>
<dbReference type="InterPro" id="IPR032249">
    <property type="entry name" value="DUF4824"/>
</dbReference>
<gene>
    <name evidence="3" type="ORF">METUNv1_02581</name>
</gene>